<evidence type="ECO:0000259" key="3">
    <source>
        <dbReference type="PROSITE" id="PS50076"/>
    </source>
</evidence>
<dbReference type="EMBL" id="JBAMMX010000015">
    <property type="protein sequence ID" value="KAK6926506.1"/>
    <property type="molecule type" value="Genomic_DNA"/>
</dbReference>
<evidence type="ECO:0000313" key="4">
    <source>
        <dbReference type="EMBL" id="KAK6926506.1"/>
    </source>
</evidence>
<dbReference type="InterPro" id="IPR021410">
    <property type="entry name" value="FAF"/>
</dbReference>
<evidence type="ECO:0000256" key="2">
    <source>
        <dbReference type="SAM" id="MobiDB-lite"/>
    </source>
</evidence>
<evidence type="ECO:0000313" key="5">
    <source>
        <dbReference type="Proteomes" id="UP001370490"/>
    </source>
</evidence>
<feature type="compositionally biased region" description="Polar residues" evidence="2">
    <location>
        <begin position="179"/>
        <end position="194"/>
    </location>
</feature>
<dbReference type="InterPro" id="IPR046431">
    <property type="entry name" value="FAF_dom"/>
</dbReference>
<gene>
    <name evidence="4" type="ORF">RJ641_008225</name>
</gene>
<dbReference type="SUPFAM" id="SSF46565">
    <property type="entry name" value="Chaperone J-domain"/>
    <property type="match status" value="1"/>
</dbReference>
<dbReference type="Pfam" id="PF11250">
    <property type="entry name" value="FAF"/>
    <property type="match status" value="1"/>
</dbReference>
<feature type="region of interest" description="Disordered" evidence="2">
    <location>
        <begin position="627"/>
        <end position="663"/>
    </location>
</feature>
<dbReference type="PROSITE" id="PS50076">
    <property type="entry name" value="DNAJ_2"/>
    <property type="match status" value="1"/>
</dbReference>
<dbReference type="InterPro" id="IPR036869">
    <property type="entry name" value="J_dom_sf"/>
</dbReference>
<feature type="region of interest" description="Disordered" evidence="2">
    <location>
        <begin position="233"/>
        <end position="262"/>
    </location>
</feature>
<feature type="region of interest" description="Disordered" evidence="2">
    <location>
        <begin position="84"/>
        <end position="111"/>
    </location>
</feature>
<reference evidence="4 5" key="1">
    <citation type="submission" date="2023-12" db="EMBL/GenBank/DDBJ databases">
        <title>A high-quality genome assembly for Dillenia turbinata (Dilleniales).</title>
        <authorList>
            <person name="Chanderbali A."/>
        </authorList>
    </citation>
    <scope>NUCLEOTIDE SEQUENCE [LARGE SCALE GENOMIC DNA]</scope>
    <source>
        <strain evidence="4">LSX21</strain>
        <tissue evidence="4">Leaf</tissue>
    </source>
</reference>
<dbReference type="InterPro" id="IPR001623">
    <property type="entry name" value="DnaJ_domain"/>
</dbReference>
<dbReference type="Pfam" id="PF00226">
    <property type="entry name" value="DnaJ"/>
    <property type="match status" value="1"/>
</dbReference>
<feature type="compositionally biased region" description="Acidic residues" evidence="2">
    <location>
        <begin position="93"/>
        <end position="102"/>
    </location>
</feature>
<dbReference type="AlphaFoldDB" id="A0AAN8Z6A8"/>
<feature type="compositionally biased region" description="Acidic residues" evidence="2">
    <location>
        <begin position="305"/>
        <end position="355"/>
    </location>
</feature>
<feature type="domain" description="J" evidence="3">
    <location>
        <begin position="519"/>
        <end position="597"/>
    </location>
</feature>
<dbReference type="Gene3D" id="1.10.287.110">
    <property type="entry name" value="DnaJ domain"/>
    <property type="match status" value="1"/>
</dbReference>
<protein>
    <submittedName>
        <fullName evidence="4">Fantastic Four domain</fullName>
    </submittedName>
</protein>
<comment type="caution">
    <text evidence="4">The sequence shown here is derived from an EMBL/GenBank/DDBJ whole genome shotgun (WGS) entry which is preliminary data.</text>
</comment>
<comment type="similarity">
    <text evidence="1">Belongs to the fantastic four family.</text>
</comment>
<dbReference type="Proteomes" id="UP001370490">
    <property type="component" value="Unassembled WGS sequence"/>
</dbReference>
<accession>A0AAN8Z6A8</accession>
<keyword evidence="5" id="KW-1185">Reference proteome</keyword>
<dbReference type="SMART" id="SM00271">
    <property type="entry name" value="DnaJ"/>
    <property type="match status" value="1"/>
</dbReference>
<feature type="compositionally biased region" description="Basic and acidic residues" evidence="2">
    <location>
        <begin position="207"/>
        <end position="219"/>
    </location>
</feature>
<proteinExistence type="inferred from homology"/>
<name>A0AAN8Z6A8_9MAGN</name>
<sequence length="663" mass="76518">MSTLSKSLGLSSSSTSSSCFIIEEQAKLMSEKQGIVTILGSHGDRPRAAASLRRTLSADMSSKKWMAQNGFRPMKKIASVEQFQVESSASSSEGEDEYDEEKEVQRSDQFDIWGSIEDKKNEAENKPHFDIWSSILCQKSDNNNNNNKSALNSALYVHPLVKRSASTLSEKSLEICTESLGSETGSDGFSSYPSSEAGEVEEDREDEHEQQQQPKEKEYYQVFDTQEFEIVKYNYPPSRKSPPRSFPPPIPSLSTRDGPSVHIRSRRENGRLVLEAVSVPSTNCFRAERQDGRLLLTFINNPHPEEEEEEEEEELATEEVDELEEEFGSFDEEEEEEEEEEEDDEQDEEEEEEVVGEAAIEQTPKLQLPSGLVNVQRPTLYMNKFIRLATRNSTWPHKFNEIVGMVDDAEEYEPTPLPQSLPVHPRPQPRVARLIPSPPAAAEAKAAASFNAYDYCWRTKKTPQPNGKFKAQEQQQVLFLRGNKAEYLVPLLRGCKGPRRTLDEIIPLSTRILGCFKLNPFEYLNLPFDSSLVDVKKQYRKLSLMVHPDKCKHPQAKEAFAEELRAKRKKQLKKDNASKLKSLVDEGKYEQQYEQSEEFQQQVKLKVQEILTEQEWRRRKMQMRIAEEEGRLKKDEEEQKEMWKRKREHEEQWEGTREQRVYL</sequence>
<feature type="region of interest" description="Disordered" evidence="2">
    <location>
        <begin position="302"/>
        <end position="363"/>
    </location>
</feature>
<feature type="region of interest" description="Disordered" evidence="2">
    <location>
        <begin position="179"/>
        <end position="221"/>
    </location>
</feature>
<dbReference type="PANTHER" id="PTHR33155">
    <property type="entry name" value="FANTASTIC FOUR-LIKE PROTEIN (DUF3049)"/>
    <property type="match status" value="1"/>
</dbReference>
<dbReference type="PANTHER" id="PTHR33155:SF3">
    <property type="entry name" value="PROTEIN FAF-LIKE, CHLOROPLASTIC"/>
    <property type="match status" value="1"/>
</dbReference>
<dbReference type="CDD" id="cd06257">
    <property type="entry name" value="DnaJ"/>
    <property type="match status" value="1"/>
</dbReference>
<organism evidence="4 5">
    <name type="scientific">Dillenia turbinata</name>
    <dbReference type="NCBI Taxonomy" id="194707"/>
    <lineage>
        <taxon>Eukaryota</taxon>
        <taxon>Viridiplantae</taxon>
        <taxon>Streptophyta</taxon>
        <taxon>Embryophyta</taxon>
        <taxon>Tracheophyta</taxon>
        <taxon>Spermatophyta</taxon>
        <taxon>Magnoliopsida</taxon>
        <taxon>eudicotyledons</taxon>
        <taxon>Gunneridae</taxon>
        <taxon>Pentapetalae</taxon>
        <taxon>Dilleniales</taxon>
        <taxon>Dilleniaceae</taxon>
        <taxon>Dillenia</taxon>
    </lineage>
</organism>
<dbReference type="PROSITE" id="PS51257">
    <property type="entry name" value="PROKAR_LIPOPROTEIN"/>
    <property type="match status" value="1"/>
</dbReference>
<evidence type="ECO:0000256" key="1">
    <source>
        <dbReference type="ARBA" id="ARBA00008690"/>
    </source>
</evidence>